<keyword evidence="2" id="KW-1185">Reference proteome</keyword>
<evidence type="ECO:0000313" key="3">
    <source>
        <dbReference type="RefSeq" id="XP_027083580.1"/>
    </source>
</evidence>
<reference evidence="3" key="2">
    <citation type="submission" date="2025-08" db="UniProtKB">
        <authorList>
            <consortium name="RefSeq"/>
        </authorList>
    </citation>
    <scope>IDENTIFICATION</scope>
    <source>
        <tissue evidence="3">Leaves</tissue>
    </source>
</reference>
<reference evidence="2" key="1">
    <citation type="journal article" date="2025" name="Foods">
        <title>Unveiling the Microbial Signatures of Arabica Coffee Cherries: Insights into Ripeness Specific Diversity, Functional Traits, and Implications for Quality and Safety.</title>
        <authorList>
            <consortium name="RefSeq"/>
            <person name="Tenea G.N."/>
            <person name="Cifuentes V."/>
            <person name="Reyes P."/>
            <person name="Cevallos-Vallejos M."/>
        </authorList>
    </citation>
    <scope>NUCLEOTIDE SEQUENCE [LARGE SCALE GENOMIC DNA]</scope>
</reference>
<proteinExistence type="predicted"/>
<dbReference type="AlphaFoldDB" id="A0A6P6TYV2"/>
<dbReference type="CDD" id="cd22160">
    <property type="entry name" value="F-box_AtFBL13-like"/>
    <property type="match status" value="1"/>
</dbReference>
<dbReference type="Proteomes" id="UP001652660">
    <property type="component" value="Chromosome 8c"/>
</dbReference>
<dbReference type="SUPFAM" id="SSF81383">
    <property type="entry name" value="F-box domain"/>
    <property type="match status" value="1"/>
</dbReference>
<evidence type="ECO:0000313" key="2">
    <source>
        <dbReference type="Proteomes" id="UP001652660"/>
    </source>
</evidence>
<evidence type="ECO:0000259" key="1">
    <source>
        <dbReference type="SMART" id="SM00256"/>
    </source>
</evidence>
<dbReference type="InterPro" id="IPR053772">
    <property type="entry name" value="At1g61320/At1g61330-like"/>
</dbReference>
<dbReference type="InterPro" id="IPR055357">
    <property type="entry name" value="LRR_At1g61320_AtMIF1"/>
</dbReference>
<dbReference type="Gene3D" id="1.20.1280.50">
    <property type="match status" value="1"/>
</dbReference>
<dbReference type="SUPFAM" id="SSF52047">
    <property type="entry name" value="RNI-like"/>
    <property type="match status" value="1"/>
</dbReference>
<dbReference type="RefSeq" id="XP_027083580.1">
    <property type="nucleotide sequence ID" value="XM_027227779.1"/>
</dbReference>
<dbReference type="InterPro" id="IPR036047">
    <property type="entry name" value="F-box-like_dom_sf"/>
</dbReference>
<dbReference type="InterPro" id="IPR001810">
    <property type="entry name" value="F-box_dom"/>
</dbReference>
<organism evidence="2 3">
    <name type="scientific">Coffea arabica</name>
    <name type="common">Arabian coffee</name>
    <dbReference type="NCBI Taxonomy" id="13443"/>
    <lineage>
        <taxon>Eukaryota</taxon>
        <taxon>Viridiplantae</taxon>
        <taxon>Streptophyta</taxon>
        <taxon>Embryophyta</taxon>
        <taxon>Tracheophyta</taxon>
        <taxon>Spermatophyta</taxon>
        <taxon>Magnoliopsida</taxon>
        <taxon>eudicotyledons</taxon>
        <taxon>Gunneridae</taxon>
        <taxon>Pentapetalae</taxon>
        <taxon>asterids</taxon>
        <taxon>lamiids</taxon>
        <taxon>Gentianales</taxon>
        <taxon>Rubiaceae</taxon>
        <taxon>Ixoroideae</taxon>
        <taxon>Gardenieae complex</taxon>
        <taxon>Bertiereae - Coffeeae clade</taxon>
        <taxon>Coffeeae</taxon>
        <taxon>Coffea</taxon>
    </lineage>
</organism>
<dbReference type="SMART" id="SM00256">
    <property type="entry name" value="FBOX"/>
    <property type="match status" value="1"/>
</dbReference>
<dbReference type="GeneID" id="113705875"/>
<dbReference type="Pfam" id="PF00646">
    <property type="entry name" value="F-box"/>
    <property type="match status" value="1"/>
</dbReference>
<accession>A0A6P6TYV2</accession>
<dbReference type="Gene3D" id="3.80.10.10">
    <property type="entry name" value="Ribonuclease Inhibitor"/>
    <property type="match status" value="1"/>
</dbReference>
<feature type="domain" description="F-box" evidence="1">
    <location>
        <begin position="15"/>
        <end position="54"/>
    </location>
</feature>
<dbReference type="InterPro" id="IPR032675">
    <property type="entry name" value="LRR_dom_sf"/>
</dbReference>
<dbReference type="Pfam" id="PF23622">
    <property type="entry name" value="LRR_At1g61320_AtMIF1"/>
    <property type="match status" value="1"/>
</dbReference>
<dbReference type="PANTHER" id="PTHR34145:SF28">
    <property type="entry name" value="F-BOX DOMAIN-CONTAINING PROTEIN"/>
    <property type="match status" value="1"/>
</dbReference>
<dbReference type="PANTHER" id="PTHR34145">
    <property type="entry name" value="OS02G0105600 PROTEIN"/>
    <property type="match status" value="1"/>
</dbReference>
<name>A0A6P6TYV2_COFAR</name>
<dbReference type="InterPro" id="IPR053781">
    <property type="entry name" value="F-box_AtFBL13-like"/>
</dbReference>
<dbReference type="OrthoDB" id="613853at2759"/>
<sequence length="480" mass="54324">MRKIAALLVDGTEILPDEILIVILSYLSLKEAVRTSVLSHRWRCLWHFASGTLEFDFDRWNAKKGGTHQLEAAEFESLDVRALEFDLPGVDYFPDPEKLSISRAVKLQGIGLSSLTSLKLFGIHITEKMVEYLLSNCLSLEHLCLKYIHNIKKLSIVGPSLKSLIIDCCCKLQNLTISAANLVSFEFGDSYIAELPIKSQNVPNLSELTLHGPWTSAFLFRSNKHSTYCSRVEKLVVRVPGPIMIEVSEFTLFSFRKLPLLRCLKQLELVLCTAADQSLCFFVLLTEACPFLSRLVIQFIHDLMGTKENMFSAQRSYGSKGPLRTQFKFLLSLVQIANTLEKIIIASSAGYNRKDGIAKARERAKQLEAKCENRDQRGILPDFLIAADMDFIGIQKYFAPKELIDNMKFLDDCGSGYSDDQEEIAEKLFAKYKVRRQLRVNMKLITSNKMELHVTYTTTEICIEIVVRDGVGPASIERLI</sequence>
<protein>
    <recommendedName>
        <fullName evidence="1">F-box domain-containing protein</fullName>
    </recommendedName>
</protein>
<gene>
    <name evidence="3" type="primary">LOC113705875</name>
</gene>